<dbReference type="EMBL" id="JAACJM010000275">
    <property type="protein sequence ID" value="KAF5333991.1"/>
    <property type="molecule type" value="Genomic_DNA"/>
</dbReference>
<dbReference type="Proteomes" id="UP000559256">
    <property type="component" value="Unassembled WGS sequence"/>
</dbReference>
<dbReference type="AlphaFoldDB" id="A0A8H5C3H2"/>
<name>A0A8H5C3H2_9AGAR</name>
<protein>
    <submittedName>
        <fullName evidence="2">Uncharacterized protein</fullName>
    </submittedName>
</protein>
<reference evidence="2 3" key="1">
    <citation type="journal article" date="2020" name="ISME J.">
        <title>Uncovering the hidden diversity of litter-decomposition mechanisms in mushroom-forming fungi.</title>
        <authorList>
            <person name="Floudas D."/>
            <person name="Bentzer J."/>
            <person name="Ahren D."/>
            <person name="Johansson T."/>
            <person name="Persson P."/>
            <person name="Tunlid A."/>
        </authorList>
    </citation>
    <scope>NUCLEOTIDE SEQUENCE [LARGE SCALE GENOMIC DNA]</scope>
    <source>
        <strain evidence="2 3">CBS 291.85</strain>
    </source>
</reference>
<evidence type="ECO:0000313" key="3">
    <source>
        <dbReference type="Proteomes" id="UP000559256"/>
    </source>
</evidence>
<evidence type="ECO:0000256" key="1">
    <source>
        <dbReference type="SAM" id="MobiDB-lite"/>
    </source>
</evidence>
<gene>
    <name evidence="2" type="ORF">D9758_017529</name>
</gene>
<proteinExistence type="predicted"/>
<accession>A0A8H5C3H2</accession>
<feature type="region of interest" description="Disordered" evidence="1">
    <location>
        <begin position="117"/>
        <end position="164"/>
    </location>
</feature>
<organism evidence="2 3">
    <name type="scientific">Tetrapyrgos nigripes</name>
    <dbReference type="NCBI Taxonomy" id="182062"/>
    <lineage>
        <taxon>Eukaryota</taxon>
        <taxon>Fungi</taxon>
        <taxon>Dikarya</taxon>
        <taxon>Basidiomycota</taxon>
        <taxon>Agaricomycotina</taxon>
        <taxon>Agaricomycetes</taxon>
        <taxon>Agaricomycetidae</taxon>
        <taxon>Agaricales</taxon>
        <taxon>Marasmiineae</taxon>
        <taxon>Marasmiaceae</taxon>
        <taxon>Tetrapyrgos</taxon>
    </lineage>
</organism>
<evidence type="ECO:0000313" key="2">
    <source>
        <dbReference type="EMBL" id="KAF5333991.1"/>
    </source>
</evidence>
<keyword evidence="3" id="KW-1185">Reference proteome</keyword>
<comment type="caution">
    <text evidence="2">The sequence shown here is derived from an EMBL/GenBank/DDBJ whole genome shotgun (WGS) entry which is preliminary data.</text>
</comment>
<feature type="compositionally biased region" description="Basic and acidic residues" evidence="1">
    <location>
        <begin position="135"/>
        <end position="164"/>
    </location>
</feature>
<sequence>MYFLHHRCLQPPGRTSFLQLWPRSLVSIVLFGEVYVSDFAFSFRPRSSNLSKIFQFPEAFSASIAKVRNANLNIVIGTSLAVYHFVGLDGFGSCIPGYLKEAGEGGKRGVLGEIADSIGRKHRNAEETRPQTQDRYAEDEKDVKDKNGQDTEQKEETDPPKLQT</sequence>